<reference evidence="3 4" key="1">
    <citation type="submission" date="2015-03" db="EMBL/GenBank/DDBJ databases">
        <authorList>
            <consortium name="Pathogen Informatics"/>
        </authorList>
    </citation>
    <scope>NUCLEOTIDE SEQUENCE [LARGE SCALE GENOMIC DNA]</scope>
    <source>
        <strain evidence="2 3">G09801536</strain>
        <strain evidence="1 4">H09601792</strain>
    </source>
</reference>
<dbReference type="EMBL" id="CSAD01000948">
    <property type="protein sequence ID" value="COW66870.1"/>
    <property type="molecule type" value="Genomic_DNA"/>
</dbReference>
<evidence type="ECO:0000313" key="3">
    <source>
        <dbReference type="Proteomes" id="UP000045842"/>
    </source>
</evidence>
<proteinExistence type="predicted"/>
<accession>A0A655JNC3</accession>
<evidence type="ECO:0000313" key="4">
    <source>
        <dbReference type="Proteomes" id="UP000046947"/>
    </source>
</evidence>
<dbReference type="EMBL" id="CFOH01000984">
    <property type="protein sequence ID" value="CFE75971.1"/>
    <property type="molecule type" value="Genomic_DNA"/>
</dbReference>
<gene>
    <name evidence="2" type="ORF">ERS007679_04150</name>
    <name evidence="1" type="ORF">ERS007688_03937</name>
</gene>
<dbReference type="Proteomes" id="UP000045842">
    <property type="component" value="Unassembled WGS sequence"/>
</dbReference>
<sequence>MVIADRVENAAVGDPNVSLIHLVGELRRIAAVAQPHLLHKSAANRTVPARVAERRALDRFANVVQEAADYGLDELRVHGFGTHFSLGASGWTRIAPIPMDAFIPHPENSPNHNSAAI</sequence>
<name>A0A655JNC3_MYCTX</name>
<dbReference type="Proteomes" id="UP000046947">
    <property type="component" value="Unassembled WGS sequence"/>
</dbReference>
<evidence type="ECO:0000313" key="1">
    <source>
        <dbReference type="EMBL" id="CFE75971.1"/>
    </source>
</evidence>
<dbReference type="AlphaFoldDB" id="A0A655JNC3"/>
<evidence type="ECO:0000313" key="2">
    <source>
        <dbReference type="EMBL" id="COW66870.1"/>
    </source>
</evidence>
<organism evidence="2 3">
    <name type="scientific">Mycobacterium tuberculosis</name>
    <dbReference type="NCBI Taxonomy" id="1773"/>
    <lineage>
        <taxon>Bacteria</taxon>
        <taxon>Bacillati</taxon>
        <taxon>Actinomycetota</taxon>
        <taxon>Actinomycetes</taxon>
        <taxon>Mycobacteriales</taxon>
        <taxon>Mycobacteriaceae</taxon>
        <taxon>Mycobacterium</taxon>
        <taxon>Mycobacterium tuberculosis complex</taxon>
    </lineage>
</organism>
<protein>
    <submittedName>
        <fullName evidence="2">Uncharacterized protein</fullName>
    </submittedName>
</protein>